<keyword evidence="5" id="KW-1185">Reference proteome</keyword>
<dbReference type="EMBL" id="CP089984">
    <property type="protein sequence ID" value="WXB19250.1"/>
    <property type="molecule type" value="Genomic_DNA"/>
</dbReference>
<keyword evidence="3" id="KW-0472">Membrane</keyword>
<gene>
    <name evidence="4" type="ORF">LZC94_18695</name>
</gene>
<feature type="compositionally biased region" description="Polar residues" evidence="2">
    <location>
        <begin position="218"/>
        <end position="231"/>
    </location>
</feature>
<evidence type="ECO:0000256" key="1">
    <source>
        <dbReference type="SAM" id="Coils"/>
    </source>
</evidence>
<dbReference type="Proteomes" id="UP001370348">
    <property type="component" value="Chromosome"/>
</dbReference>
<keyword evidence="3" id="KW-1133">Transmembrane helix</keyword>
<proteinExistence type="predicted"/>
<name>A0ABZ2M9S4_9BACT</name>
<keyword evidence="1" id="KW-0175">Coiled coil</keyword>
<evidence type="ECO:0000256" key="2">
    <source>
        <dbReference type="SAM" id="MobiDB-lite"/>
    </source>
</evidence>
<feature type="transmembrane region" description="Helical" evidence="3">
    <location>
        <begin position="124"/>
        <end position="146"/>
    </location>
</feature>
<feature type="region of interest" description="Disordered" evidence="2">
    <location>
        <begin position="168"/>
        <end position="249"/>
    </location>
</feature>
<feature type="compositionally biased region" description="Basic and acidic residues" evidence="2">
    <location>
        <begin position="180"/>
        <end position="202"/>
    </location>
</feature>
<evidence type="ECO:0000313" key="4">
    <source>
        <dbReference type="EMBL" id="WXB19250.1"/>
    </source>
</evidence>
<protein>
    <submittedName>
        <fullName evidence="4">Uncharacterized protein</fullName>
    </submittedName>
</protein>
<dbReference type="RefSeq" id="WP_394828873.1">
    <property type="nucleotide sequence ID" value="NZ_CP089984.1"/>
</dbReference>
<sequence length="249" mass="28097">MAEQKESSVLFSLKELMSLEEDRIRQEEAERRRQEEEAVQARLELERRAREEEEARIRAVEDERLAEEQRQREEAARLEAIRHAEIERARLEAENAARIQQMRNQQEHAERIAALSQDRSKKKLLYIAIGSGAFLVLVLIFGGMAIKSSLDKQAELEAALTAINQESESLKSKLKNATSPEERAELERQIAEKQAQMKELKDNPTAPPQTVKRGPTRPANNSNTGAGSTSPAPDKKCDCKPGDPLCTCL</sequence>
<evidence type="ECO:0000313" key="5">
    <source>
        <dbReference type="Proteomes" id="UP001370348"/>
    </source>
</evidence>
<evidence type="ECO:0000256" key="3">
    <source>
        <dbReference type="SAM" id="Phobius"/>
    </source>
</evidence>
<keyword evidence="3" id="KW-0812">Transmembrane</keyword>
<feature type="coiled-coil region" evidence="1">
    <location>
        <begin position="17"/>
        <end position="101"/>
    </location>
</feature>
<reference evidence="4 5" key="1">
    <citation type="submission" date="2021-12" db="EMBL/GenBank/DDBJ databases">
        <title>Discovery of the Pendulisporaceae a myxobacterial family with distinct sporulation behavior and unique specialized metabolism.</title>
        <authorList>
            <person name="Garcia R."/>
            <person name="Popoff A."/>
            <person name="Bader C.D."/>
            <person name="Loehr J."/>
            <person name="Walesch S."/>
            <person name="Walt C."/>
            <person name="Boldt J."/>
            <person name="Bunk B."/>
            <person name="Haeckl F.J.F.P.J."/>
            <person name="Gunesch A.P."/>
            <person name="Birkelbach J."/>
            <person name="Nuebel U."/>
            <person name="Pietschmann T."/>
            <person name="Bach T."/>
            <person name="Mueller R."/>
        </authorList>
    </citation>
    <scope>NUCLEOTIDE SEQUENCE [LARGE SCALE GENOMIC DNA]</scope>
    <source>
        <strain evidence="4 5">MSr11954</strain>
    </source>
</reference>
<accession>A0ABZ2M9S4</accession>
<organism evidence="4 5">
    <name type="scientific">Pendulispora albinea</name>
    <dbReference type="NCBI Taxonomy" id="2741071"/>
    <lineage>
        <taxon>Bacteria</taxon>
        <taxon>Pseudomonadati</taxon>
        <taxon>Myxococcota</taxon>
        <taxon>Myxococcia</taxon>
        <taxon>Myxococcales</taxon>
        <taxon>Sorangiineae</taxon>
        <taxon>Pendulisporaceae</taxon>
        <taxon>Pendulispora</taxon>
    </lineage>
</organism>